<protein>
    <submittedName>
        <fullName evidence="1">Uncharacterized protein</fullName>
    </submittedName>
</protein>
<comment type="caution">
    <text evidence="1">The sequence shown here is derived from an EMBL/GenBank/DDBJ whole genome shotgun (WGS) entry which is preliminary data.</text>
</comment>
<proteinExistence type="predicted"/>
<accession>A0A392U8W8</accession>
<evidence type="ECO:0000313" key="2">
    <source>
        <dbReference type="Proteomes" id="UP000265520"/>
    </source>
</evidence>
<dbReference type="AlphaFoldDB" id="A0A392U8W8"/>
<keyword evidence="2" id="KW-1185">Reference proteome</keyword>
<dbReference type="Proteomes" id="UP000265520">
    <property type="component" value="Unassembled WGS sequence"/>
</dbReference>
<evidence type="ECO:0000313" key="1">
    <source>
        <dbReference type="EMBL" id="MCI69943.1"/>
    </source>
</evidence>
<dbReference type="EMBL" id="LXQA010765741">
    <property type="protein sequence ID" value="MCI69943.1"/>
    <property type="molecule type" value="Genomic_DNA"/>
</dbReference>
<feature type="non-terminal residue" evidence="1">
    <location>
        <position position="1"/>
    </location>
</feature>
<organism evidence="1 2">
    <name type="scientific">Trifolium medium</name>
    <dbReference type="NCBI Taxonomy" id="97028"/>
    <lineage>
        <taxon>Eukaryota</taxon>
        <taxon>Viridiplantae</taxon>
        <taxon>Streptophyta</taxon>
        <taxon>Embryophyta</taxon>
        <taxon>Tracheophyta</taxon>
        <taxon>Spermatophyta</taxon>
        <taxon>Magnoliopsida</taxon>
        <taxon>eudicotyledons</taxon>
        <taxon>Gunneridae</taxon>
        <taxon>Pentapetalae</taxon>
        <taxon>rosids</taxon>
        <taxon>fabids</taxon>
        <taxon>Fabales</taxon>
        <taxon>Fabaceae</taxon>
        <taxon>Papilionoideae</taxon>
        <taxon>50 kb inversion clade</taxon>
        <taxon>NPAAA clade</taxon>
        <taxon>Hologalegina</taxon>
        <taxon>IRL clade</taxon>
        <taxon>Trifolieae</taxon>
        <taxon>Trifolium</taxon>
    </lineage>
</organism>
<name>A0A392U8W8_9FABA</name>
<sequence length="25" mass="2434">GESGGFVALICTVCSGGRGVYSEQG</sequence>
<reference evidence="1 2" key="1">
    <citation type="journal article" date="2018" name="Front. Plant Sci.">
        <title>Red Clover (Trifolium pratense) and Zigzag Clover (T. medium) - A Picture of Genomic Similarities and Differences.</title>
        <authorList>
            <person name="Dluhosova J."/>
            <person name="Istvanek J."/>
            <person name="Nedelnik J."/>
            <person name="Repkova J."/>
        </authorList>
    </citation>
    <scope>NUCLEOTIDE SEQUENCE [LARGE SCALE GENOMIC DNA]</scope>
    <source>
        <strain evidence="2">cv. 10/8</strain>
        <tissue evidence="1">Leaf</tissue>
    </source>
</reference>